<feature type="transmembrane region" description="Helical" evidence="15">
    <location>
        <begin position="135"/>
        <end position="152"/>
    </location>
</feature>
<dbReference type="Gene3D" id="2.70.150.10">
    <property type="entry name" value="Calcium-transporting ATPase, cytoplasmic transduction domain A"/>
    <property type="match status" value="1"/>
</dbReference>
<dbReference type="InterPro" id="IPR023299">
    <property type="entry name" value="ATPase_P-typ_cyto_dom_N"/>
</dbReference>
<sequence length="1213" mass="135105">MGSFQRSARFSPSTEENSLQTRLERLTSPRKFELLEGEDDMSTNSFVSSISHIVIASKPTIEEDSTAFRSVLFGSSEQSHVFPSNAVKTAIYTPYNFLPKNSFKQFTRFSNVYFLVITVLQLLPQVTSSNGVPTMVVPLLFIIVVSGVRDIMEDVQRHRADTEQNRAPVRMFAFVDGKAGDFNPTTCQELKVGELVRIGENEEVPADIVLVASGSPNGQCYVMTANLDGEPSLKPRFVQPELCRPPYRDCFSNDGKHVTSQATNLLPSVRIECEPPNRCIDKFKGTLVLRETRSTSLDISHVLLRGTHLKDTPWVVGIIIYTGDDTRVRQNASETPIKASWLSHFINQITVWIVVVQILILIVAVVVEAQLVGSPSVQRNPYIPDDIKDSTFVDFVWLFLAYMLLFSNFVPISLQVTIDFTRYFQARAISNDPGMRLYSSSPSSLTIDHATDKKHVVCVQSSELNEELGLVEHIFTDKTGTLTCNRMSFRSCHVDGETFDFDEKDGSLLILEQAVNETMLDEDAEEKPTRRRNTVSLSSFPLRSTPMQRFLLNLAVNNSIWPSATSTDQGSTKSMKPVPMEYAGPSPDERALVIAAAQAGVELRGRSNTRVMVRVTGKDAEMEVLHSFEFTSDRKKSSILCQESSGRIVLMSKGADSVILQALSESANRPSAILQAKEQMKAYSANGLRVLCIAEREVSDDEYRSWNSRYLALKNNSTRGASEEEVAQVISELERRLVFVGVSAIEDKIQEGVPEALEKFRAAGIKVWMLTGDRADTATNVAHAVRLVSSDMRLLRLCEGSWVEGSKQEALDFLQKELRKSREEGEVNSIASSVLAKSSVSRPGLALLIDDLVVDAVTDFSIEKEFLELCMQCESVICARISPKQKELIVAMVRSFCPNKVTLSIGDGANDVPMIQGAHIGVGIAGEEGHQASDASDYSLPGFRFLQRLVLVHGRAMNRRIAVLTLYVFYKNVLLVLPQFFFGAYCLYSGQSTYFDTLLQLFNIGFTALPVLVFSVRDDDISARTVLFYPKLYQDGYNHVFLNRKRFAYWMLEAVIGSALIILVPAELLPLASWSGTGKDNDLWALGMAQNLAVVVLASSRLLVEATSSLRVLLLLSIASVLFWWVVTYVISNMIAFGREFYGILYVGALTNALLLTLFCCITGLAAAFVPKVWHVFFAPEPRTICRERDQMLVDSSKKKSFETIFPIDQENN</sequence>
<feature type="transmembrane region" description="Helical" evidence="15">
    <location>
        <begin position="349"/>
        <end position="372"/>
    </location>
</feature>
<feature type="binding site" evidence="13">
    <location>
        <position position="910"/>
    </location>
    <ligand>
        <name>ATP</name>
        <dbReference type="ChEBI" id="CHEBI:30616"/>
    </ligand>
</feature>
<dbReference type="Gene3D" id="3.40.1110.10">
    <property type="entry name" value="Calcium-transporting ATPase, cytoplasmic domain N"/>
    <property type="match status" value="1"/>
</dbReference>
<evidence type="ECO:0000256" key="10">
    <source>
        <dbReference type="ARBA" id="ARBA00023136"/>
    </source>
</evidence>
<dbReference type="FunFam" id="3.40.50.1000:FF:000014">
    <property type="entry name" value="Phospholipid-transporting ATPase"/>
    <property type="match status" value="1"/>
</dbReference>
<accession>A0ABD3FPK2</accession>
<feature type="binding site" evidence="14">
    <location>
        <position position="907"/>
    </location>
    <ligand>
        <name>Mg(2+)</name>
        <dbReference type="ChEBI" id="CHEBI:18420"/>
    </ligand>
</feature>
<dbReference type="SUPFAM" id="SSF81665">
    <property type="entry name" value="Calcium ATPase, transmembrane domain M"/>
    <property type="match status" value="1"/>
</dbReference>
<feature type="transmembrane region" description="Helical" evidence="15">
    <location>
        <begin position="392"/>
        <end position="414"/>
    </location>
</feature>
<keyword evidence="3 15" id="KW-0812">Transmembrane</keyword>
<dbReference type="SUPFAM" id="SSF81653">
    <property type="entry name" value="Calcium ATPase, transduction domain A"/>
    <property type="match status" value="1"/>
</dbReference>
<feature type="transmembrane region" description="Helical" evidence="15">
    <location>
        <begin position="961"/>
        <end position="985"/>
    </location>
</feature>
<evidence type="ECO:0000256" key="1">
    <source>
        <dbReference type="ARBA" id="ARBA00004141"/>
    </source>
</evidence>
<dbReference type="EC" id="7.6.2.1" evidence="15"/>
<evidence type="ECO:0000256" key="14">
    <source>
        <dbReference type="PIRSR" id="PIRSR606539-3"/>
    </source>
</evidence>
<evidence type="ECO:0000259" key="18">
    <source>
        <dbReference type="Pfam" id="PF16212"/>
    </source>
</evidence>
<feature type="binding site" evidence="13">
    <location>
        <position position="689"/>
    </location>
    <ligand>
        <name>ATP</name>
        <dbReference type="ChEBI" id="CHEBI:30616"/>
    </ligand>
</feature>
<comment type="cofactor">
    <cofactor evidence="14">
        <name>Mg(2+)</name>
        <dbReference type="ChEBI" id="CHEBI:18420"/>
    </cofactor>
</comment>
<dbReference type="Gene3D" id="3.40.50.1000">
    <property type="entry name" value="HAD superfamily/HAD-like"/>
    <property type="match status" value="1"/>
</dbReference>
<organism evidence="19 20">
    <name type="scientific">Phytophthora oleae</name>
    <dbReference type="NCBI Taxonomy" id="2107226"/>
    <lineage>
        <taxon>Eukaryota</taxon>
        <taxon>Sar</taxon>
        <taxon>Stramenopiles</taxon>
        <taxon>Oomycota</taxon>
        <taxon>Peronosporomycetes</taxon>
        <taxon>Peronosporales</taxon>
        <taxon>Peronosporaceae</taxon>
        <taxon>Phytophthora</taxon>
    </lineage>
</organism>
<evidence type="ECO:0000256" key="16">
    <source>
        <dbReference type="SAM" id="MobiDB-lite"/>
    </source>
</evidence>
<feature type="binding site" evidence="13">
    <location>
        <position position="773"/>
    </location>
    <ligand>
        <name>ATP</name>
        <dbReference type="ChEBI" id="CHEBI:30616"/>
    </ligand>
</feature>
<dbReference type="Pfam" id="PF16209">
    <property type="entry name" value="PhoLip_ATPase_N"/>
    <property type="match status" value="1"/>
</dbReference>
<feature type="binding site" evidence="13">
    <location>
        <position position="911"/>
    </location>
    <ligand>
        <name>ATP</name>
        <dbReference type="ChEBI" id="CHEBI:30616"/>
    </ligand>
</feature>
<feature type="binding site" evidence="13">
    <location>
        <position position="653"/>
    </location>
    <ligand>
        <name>ATP</name>
        <dbReference type="ChEBI" id="CHEBI:30616"/>
    </ligand>
</feature>
<feature type="binding site" evidence="14">
    <location>
        <position position="477"/>
    </location>
    <ligand>
        <name>Mg(2+)</name>
        <dbReference type="ChEBI" id="CHEBI:18420"/>
    </ligand>
</feature>
<feature type="binding site" evidence="13">
    <location>
        <position position="880"/>
    </location>
    <ligand>
        <name>ATP</name>
        <dbReference type="ChEBI" id="CHEBI:30616"/>
    </ligand>
</feature>
<evidence type="ECO:0000313" key="20">
    <source>
        <dbReference type="Proteomes" id="UP001632037"/>
    </source>
</evidence>
<evidence type="ECO:0000256" key="2">
    <source>
        <dbReference type="ARBA" id="ARBA00008109"/>
    </source>
</evidence>
<keyword evidence="4 14" id="KW-0479">Metal-binding</keyword>
<dbReference type="SFLD" id="SFLDS00003">
    <property type="entry name" value="Haloacid_Dehalogenase"/>
    <property type="match status" value="1"/>
</dbReference>
<feature type="transmembrane region" description="Helical" evidence="15">
    <location>
        <begin position="1047"/>
        <end position="1064"/>
    </location>
</feature>
<evidence type="ECO:0000256" key="8">
    <source>
        <dbReference type="ARBA" id="ARBA00022967"/>
    </source>
</evidence>
<feature type="binding site" evidence="13">
    <location>
        <position position="771"/>
    </location>
    <ligand>
        <name>ATP</name>
        <dbReference type="ChEBI" id="CHEBI:30616"/>
    </ligand>
</feature>
<keyword evidence="9 15" id="KW-1133">Transmembrane helix</keyword>
<feature type="transmembrane region" description="Helical" evidence="15">
    <location>
        <begin position="106"/>
        <end position="123"/>
    </location>
</feature>
<dbReference type="GO" id="GO:0016020">
    <property type="term" value="C:membrane"/>
    <property type="evidence" value="ECO:0007669"/>
    <property type="project" value="UniProtKB-SubCell"/>
</dbReference>
<keyword evidence="10 15" id="KW-0472">Membrane</keyword>
<dbReference type="NCBIfam" id="TIGR01652">
    <property type="entry name" value="ATPase-Plipid"/>
    <property type="match status" value="1"/>
</dbReference>
<keyword evidence="7 14" id="KW-0460">Magnesium</keyword>
<keyword evidence="6 13" id="KW-0067">ATP-binding</keyword>
<dbReference type="AlphaFoldDB" id="A0ABD3FPK2"/>
<dbReference type="PANTHER" id="PTHR24092">
    <property type="entry name" value="PROBABLE PHOSPHOLIPID-TRANSPORTING ATPASE"/>
    <property type="match status" value="1"/>
</dbReference>
<protein>
    <recommendedName>
        <fullName evidence="15">Phospholipid-transporting ATPase</fullName>
        <ecNumber evidence="15">7.6.2.1</ecNumber>
    </recommendedName>
</protein>
<dbReference type="InterPro" id="IPR008250">
    <property type="entry name" value="ATPase_P-typ_transduc_dom_A_sf"/>
</dbReference>
<feature type="binding site" evidence="14">
    <location>
        <position position="479"/>
    </location>
    <ligand>
        <name>Mg(2+)</name>
        <dbReference type="ChEBI" id="CHEBI:18420"/>
    </ligand>
</feature>
<evidence type="ECO:0000256" key="4">
    <source>
        <dbReference type="ARBA" id="ARBA00022723"/>
    </source>
</evidence>
<feature type="binding site" evidence="13">
    <location>
        <position position="772"/>
    </location>
    <ligand>
        <name>ATP</name>
        <dbReference type="ChEBI" id="CHEBI:30616"/>
    </ligand>
</feature>
<dbReference type="SFLD" id="SFLDF00027">
    <property type="entry name" value="p-type_atpase"/>
    <property type="match status" value="1"/>
</dbReference>
<name>A0ABD3FPK2_9STRA</name>
<dbReference type="InterPro" id="IPR023298">
    <property type="entry name" value="ATPase_P-typ_TM_dom_sf"/>
</dbReference>
<feature type="domain" description="P-type ATPase C-terminal" evidence="18">
    <location>
        <begin position="935"/>
        <end position="1180"/>
    </location>
</feature>
<gene>
    <name evidence="19" type="ORF">V7S43_005952</name>
</gene>
<feature type="binding site" evidence="13">
    <location>
        <position position="589"/>
    </location>
    <ligand>
        <name>ATP</name>
        <dbReference type="ChEBI" id="CHEBI:30616"/>
    </ligand>
</feature>
<feature type="binding site" evidence="13">
    <location>
        <position position="886"/>
    </location>
    <ligand>
        <name>ATP</name>
        <dbReference type="ChEBI" id="CHEBI:30616"/>
    </ligand>
</feature>
<evidence type="ECO:0000256" key="12">
    <source>
        <dbReference type="PIRSR" id="PIRSR606539-1"/>
    </source>
</evidence>
<dbReference type="PANTHER" id="PTHR24092:SF150">
    <property type="entry name" value="PHOSPHOLIPID-TRANSPORTING ATPASE"/>
    <property type="match status" value="1"/>
</dbReference>
<dbReference type="GO" id="GO:0140326">
    <property type="term" value="F:ATPase-coupled intramembrane lipid transporter activity"/>
    <property type="evidence" value="ECO:0007669"/>
    <property type="project" value="UniProtKB-EC"/>
</dbReference>
<dbReference type="InterPro" id="IPR023214">
    <property type="entry name" value="HAD_sf"/>
</dbReference>
<dbReference type="SFLD" id="SFLDG00002">
    <property type="entry name" value="C1.7:_P-type_atpase_like"/>
    <property type="match status" value="1"/>
</dbReference>
<dbReference type="InterPro" id="IPR036412">
    <property type="entry name" value="HAD-like_sf"/>
</dbReference>
<feature type="domain" description="P-type ATPase N-terminal" evidence="17">
    <location>
        <begin position="78"/>
        <end position="134"/>
    </location>
</feature>
<feature type="binding site" evidence="13">
    <location>
        <position position="477"/>
    </location>
    <ligand>
        <name>ATP</name>
        <dbReference type="ChEBI" id="CHEBI:30616"/>
    </ligand>
</feature>
<dbReference type="SUPFAM" id="SSF56784">
    <property type="entry name" value="HAD-like"/>
    <property type="match status" value="1"/>
</dbReference>
<comment type="caution">
    <text evidence="19">The sequence shown here is derived from an EMBL/GenBank/DDBJ whole genome shotgun (WGS) entry which is preliminary data.</text>
</comment>
<dbReference type="InterPro" id="IPR001757">
    <property type="entry name" value="P_typ_ATPase"/>
</dbReference>
<evidence type="ECO:0000256" key="3">
    <source>
        <dbReference type="ARBA" id="ARBA00022692"/>
    </source>
</evidence>
<dbReference type="Pfam" id="PF16212">
    <property type="entry name" value="PhoLip_ATPase_C"/>
    <property type="match status" value="1"/>
</dbReference>
<feature type="region of interest" description="Disordered" evidence="16">
    <location>
        <begin position="1"/>
        <end position="21"/>
    </location>
</feature>
<comment type="subcellular location">
    <subcellularLocation>
        <location evidence="1 15">Membrane</location>
        <topology evidence="1 15">Multi-pass membrane protein</topology>
    </subcellularLocation>
</comment>
<dbReference type="EMBL" id="JBIMZQ010000010">
    <property type="protein sequence ID" value="KAL3668653.1"/>
    <property type="molecule type" value="Genomic_DNA"/>
</dbReference>
<proteinExistence type="inferred from homology"/>
<dbReference type="InterPro" id="IPR044492">
    <property type="entry name" value="P_typ_ATPase_HD_dom"/>
</dbReference>
<evidence type="ECO:0000256" key="11">
    <source>
        <dbReference type="ARBA" id="ARBA00034036"/>
    </source>
</evidence>
<evidence type="ECO:0000259" key="17">
    <source>
        <dbReference type="Pfam" id="PF16209"/>
    </source>
</evidence>
<dbReference type="InterPro" id="IPR032631">
    <property type="entry name" value="P-type_ATPase_N"/>
</dbReference>
<dbReference type="NCBIfam" id="TIGR01494">
    <property type="entry name" value="ATPase_P-type"/>
    <property type="match status" value="1"/>
</dbReference>
<feature type="active site" description="4-aspartylphosphate intermediate" evidence="12">
    <location>
        <position position="477"/>
    </location>
</feature>
<feature type="binding site" evidence="13">
    <location>
        <position position="630"/>
    </location>
    <ligand>
        <name>ATP</name>
        <dbReference type="ChEBI" id="CHEBI:30616"/>
    </ligand>
</feature>
<comment type="catalytic activity">
    <reaction evidence="11 15">
        <text>ATP + H2O + phospholipidSide 1 = ADP + phosphate + phospholipidSide 2.</text>
        <dbReference type="EC" id="7.6.2.1"/>
    </reaction>
</comment>
<comment type="similarity">
    <text evidence="2 15">Belongs to the cation transport ATPase (P-type) (TC 3.A.3) family. Type IV subfamily.</text>
</comment>
<dbReference type="InterPro" id="IPR006539">
    <property type="entry name" value="P-type_ATPase_IV"/>
</dbReference>
<dbReference type="GO" id="GO:0005524">
    <property type="term" value="F:ATP binding"/>
    <property type="evidence" value="ECO:0007669"/>
    <property type="project" value="UniProtKB-UniRule"/>
</dbReference>
<evidence type="ECO:0000313" key="19">
    <source>
        <dbReference type="EMBL" id="KAL3668653.1"/>
    </source>
</evidence>
<dbReference type="SUPFAM" id="SSF81660">
    <property type="entry name" value="Metal cation-transporting ATPase, ATP-binding domain N"/>
    <property type="match status" value="1"/>
</dbReference>
<feature type="binding site" evidence="13">
    <location>
        <position position="478"/>
    </location>
    <ligand>
        <name>ATP</name>
        <dbReference type="ChEBI" id="CHEBI:30616"/>
    </ligand>
</feature>
<dbReference type="InterPro" id="IPR018303">
    <property type="entry name" value="ATPase_P-typ_P_site"/>
</dbReference>
<evidence type="ECO:0000256" key="6">
    <source>
        <dbReference type="ARBA" id="ARBA00022840"/>
    </source>
</evidence>
<evidence type="ECO:0000256" key="13">
    <source>
        <dbReference type="PIRSR" id="PIRSR606539-2"/>
    </source>
</evidence>
<keyword evidence="8 15" id="KW-1278">Translocase</keyword>
<feature type="binding site" evidence="14">
    <location>
        <position position="911"/>
    </location>
    <ligand>
        <name>Mg(2+)</name>
        <dbReference type="ChEBI" id="CHEBI:18420"/>
    </ligand>
</feature>
<dbReference type="Proteomes" id="UP001632037">
    <property type="component" value="Unassembled WGS sequence"/>
</dbReference>
<dbReference type="PRINTS" id="PR00119">
    <property type="entry name" value="CATATPASE"/>
</dbReference>
<dbReference type="PROSITE" id="PS00154">
    <property type="entry name" value="ATPASE_E1_E2"/>
    <property type="match status" value="1"/>
</dbReference>
<feature type="transmembrane region" description="Helical" evidence="15">
    <location>
        <begin position="997"/>
        <end position="1016"/>
    </location>
</feature>
<dbReference type="InterPro" id="IPR032630">
    <property type="entry name" value="P_typ_ATPase_c"/>
</dbReference>
<evidence type="ECO:0000256" key="9">
    <source>
        <dbReference type="ARBA" id="ARBA00022989"/>
    </source>
</evidence>
<dbReference type="GO" id="GO:0000287">
    <property type="term" value="F:magnesium ion binding"/>
    <property type="evidence" value="ECO:0007669"/>
    <property type="project" value="UniProtKB-UniRule"/>
</dbReference>
<dbReference type="Pfam" id="PF13246">
    <property type="entry name" value="Cation_ATPase"/>
    <property type="match status" value="1"/>
</dbReference>
<evidence type="ECO:0000256" key="15">
    <source>
        <dbReference type="RuleBase" id="RU362033"/>
    </source>
</evidence>
<reference evidence="19 20" key="1">
    <citation type="submission" date="2024-09" db="EMBL/GenBank/DDBJ databases">
        <title>Genome sequencing and assembly of Phytophthora oleae, isolate VK10A, causative agent of rot of olive drupes.</title>
        <authorList>
            <person name="Conti Taguali S."/>
            <person name="Riolo M."/>
            <person name="La Spada F."/>
            <person name="Cacciola S.O."/>
            <person name="Dionisio G."/>
        </authorList>
    </citation>
    <scope>NUCLEOTIDE SEQUENCE [LARGE SCALE GENOMIC DNA]</scope>
    <source>
        <strain evidence="19 20">VK10A</strain>
    </source>
</reference>
<feature type="binding site" evidence="13">
    <location>
        <position position="479"/>
    </location>
    <ligand>
        <name>ATP</name>
        <dbReference type="ChEBI" id="CHEBI:30616"/>
    </ligand>
</feature>
<evidence type="ECO:0000256" key="5">
    <source>
        <dbReference type="ARBA" id="ARBA00022741"/>
    </source>
</evidence>
<feature type="transmembrane region" description="Helical" evidence="15">
    <location>
        <begin position="1084"/>
        <end position="1104"/>
    </location>
</feature>
<evidence type="ECO:0000256" key="7">
    <source>
        <dbReference type="ARBA" id="ARBA00022842"/>
    </source>
</evidence>
<keyword evidence="20" id="KW-1185">Reference proteome</keyword>
<feature type="transmembrane region" description="Helical" evidence="15">
    <location>
        <begin position="1111"/>
        <end position="1131"/>
    </location>
</feature>
<keyword evidence="5 13" id="KW-0547">Nucleotide-binding</keyword>
<feature type="transmembrane region" description="Helical" evidence="15">
    <location>
        <begin position="1143"/>
        <end position="1170"/>
    </location>
</feature>